<accession>A0A2G5UBY0</accession>
<name>A0A2G5UBY0_9PELO</name>
<evidence type="ECO:0000313" key="3">
    <source>
        <dbReference type="Proteomes" id="UP000230233"/>
    </source>
</evidence>
<sequence length="227" mass="24763">MLQSNKNIHQSDQSMFSPTWIVSSLALCAAVTMAVETSAAAGVEAKPADVKDAPAGAHYGGGYGNPSYSQPQYPVYQFPNFDVNYCSVHASFPLVGLRKHRHHGRGDRYKRQTYGVPAQDTGANYGGQTFDAPATSYNAPSYGPSYVQRPRPFERQGCRNTAIFNQDSCQNCCTISSRASGNTAPVVGILMMFDPKLSADKKHHKKDDDINSPDRAIQCVCCTSRRV</sequence>
<reference evidence="3" key="1">
    <citation type="submission" date="2017-10" db="EMBL/GenBank/DDBJ databases">
        <title>Rapid genome shrinkage in a self-fertile nematode reveals novel sperm competition proteins.</title>
        <authorList>
            <person name="Yin D."/>
            <person name="Schwarz E.M."/>
            <person name="Thomas C.G."/>
            <person name="Felde R.L."/>
            <person name="Korf I.F."/>
            <person name="Cutter A.D."/>
            <person name="Schartner C.M."/>
            <person name="Ralston E.J."/>
            <person name="Meyer B.J."/>
            <person name="Haag E.S."/>
        </authorList>
    </citation>
    <scope>NUCLEOTIDE SEQUENCE [LARGE SCALE GENOMIC DNA]</scope>
    <source>
        <strain evidence="3">JU1422</strain>
    </source>
</reference>
<organism evidence="2 3">
    <name type="scientific">Caenorhabditis nigoni</name>
    <dbReference type="NCBI Taxonomy" id="1611254"/>
    <lineage>
        <taxon>Eukaryota</taxon>
        <taxon>Metazoa</taxon>
        <taxon>Ecdysozoa</taxon>
        <taxon>Nematoda</taxon>
        <taxon>Chromadorea</taxon>
        <taxon>Rhabditida</taxon>
        <taxon>Rhabditina</taxon>
        <taxon>Rhabditomorpha</taxon>
        <taxon>Rhabditoidea</taxon>
        <taxon>Rhabditidae</taxon>
        <taxon>Peloderinae</taxon>
        <taxon>Caenorhabditis</taxon>
    </lineage>
</organism>
<keyword evidence="1" id="KW-0732">Signal</keyword>
<comment type="caution">
    <text evidence="2">The sequence shown here is derived from an EMBL/GenBank/DDBJ whole genome shotgun (WGS) entry which is preliminary data.</text>
</comment>
<evidence type="ECO:0000256" key="1">
    <source>
        <dbReference type="SAM" id="SignalP"/>
    </source>
</evidence>
<evidence type="ECO:0000313" key="2">
    <source>
        <dbReference type="EMBL" id="PIC37072.1"/>
    </source>
</evidence>
<proteinExistence type="predicted"/>
<dbReference type="OrthoDB" id="5843969at2759"/>
<gene>
    <name evidence="2" type="primary">Cni-perm-2</name>
    <name evidence="2" type="synonym">Cnig_chr_IV.g15838</name>
    <name evidence="2" type="ORF">B9Z55_015838</name>
</gene>
<dbReference type="Proteomes" id="UP000230233">
    <property type="component" value="Chromosome IV"/>
</dbReference>
<feature type="chain" id="PRO_5013915752" evidence="1">
    <location>
        <begin position="35"/>
        <end position="227"/>
    </location>
</feature>
<keyword evidence="3" id="KW-1185">Reference proteome</keyword>
<dbReference type="STRING" id="1611254.A0A2G5UBY0"/>
<protein>
    <submittedName>
        <fullName evidence="2">Uncharacterized protein</fullName>
    </submittedName>
</protein>
<feature type="signal peptide" evidence="1">
    <location>
        <begin position="1"/>
        <end position="34"/>
    </location>
</feature>
<dbReference type="AlphaFoldDB" id="A0A2G5UBY0"/>
<dbReference type="EMBL" id="PDUG01000004">
    <property type="protein sequence ID" value="PIC37072.1"/>
    <property type="molecule type" value="Genomic_DNA"/>
</dbReference>